<dbReference type="InterPro" id="IPR013786">
    <property type="entry name" value="AcylCoA_DH/ox_N"/>
</dbReference>
<evidence type="ECO:0000256" key="4">
    <source>
        <dbReference type="ARBA" id="ARBA00022827"/>
    </source>
</evidence>
<feature type="domain" description="Acyl-CoA dehydrogenase/oxidase N-terminal" evidence="7">
    <location>
        <begin position="6"/>
        <end position="86"/>
    </location>
</feature>
<dbReference type="InterPro" id="IPR036250">
    <property type="entry name" value="AcylCo_DH-like_C"/>
</dbReference>
<evidence type="ECO:0000313" key="9">
    <source>
        <dbReference type="Proteomes" id="UP001220662"/>
    </source>
</evidence>
<protein>
    <submittedName>
        <fullName evidence="8">Acyl-CoA/acyl-ACP dehydrogenase</fullName>
    </submittedName>
</protein>
<feature type="domain" description="Acyl-CoA dehydrogenase/oxidase C-terminal" evidence="6">
    <location>
        <begin position="235"/>
        <end position="344"/>
    </location>
</feature>
<dbReference type="Pfam" id="PF00441">
    <property type="entry name" value="Acyl-CoA_dh_1"/>
    <property type="match status" value="1"/>
</dbReference>
<dbReference type="Proteomes" id="UP001220662">
    <property type="component" value="Unassembled WGS sequence"/>
</dbReference>
<dbReference type="AlphaFoldDB" id="A0AAW6P7N2"/>
<sequence>MDFALTETQSGLRDLAARIFSEQATQGRLRALDDKGYFDSALWQQLADSGLLGITLDESEGGVGESFETLCVLLEEAGRHVAPLPLLDVLVGGVLALQGLPRASWQSEVFAALSRGEAVLCGAPLEPGKRDPLASNAVAQRMGDGWLLSGNKHLVAAADRPGSCWTLARNDEGLGLYLFDLQDGGVRRERQVDTTGAYLYRLELEDVPAQRLAGSEEARQFVERSQLYGLAAASVLAVGVCSEMTRMAAVYTSEREQFGKPIATFQAVAHRLADCYIDTETLRVLSQQAVCRLNQGSDRAEAREAVMIAKIYAGEALHRVSHGTQQVHGGTGVDRDYPLFRYCLLAKKLELHIASQGELLQQLGTDLAA</sequence>
<evidence type="ECO:0000256" key="3">
    <source>
        <dbReference type="ARBA" id="ARBA00022630"/>
    </source>
</evidence>
<comment type="caution">
    <text evidence="8">The sequence shown here is derived from an EMBL/GenBank/DDBJ whole genome shotgun (WGS) entry which is preliminary data.</text>
</comment>
<dbReference type="SUPFAM" id="SSF56645">
    <property type="entry name" value="Acyl-CoA dehydrogenase NM domain-like"/>
    <property type="match status" value="1"/>
</dbReference>
<dbReference type="PANTHER" id="PTHR43884:SF20">
    <property type="entry name" value="ACYL-COA DEHYDROGENASE FADE28"/>
    <property type="match status" value="1"/>
</dbReference>
<dbReference type="InterPro" id="IPR009075">
    <property type="entry name" value="AcylCo_DH/oxidase_C"/>
</dbReference>
<name>A0AAW6P7N2_9PSED</name>
<dbReference type="PANTHER" id="PTHR43884">
    <property type="entry name" value="ACYL-COA DEHYDROGENASE"/>
    <property type="match status" value="1"/>
</dbReference>
<dbReference type="Pfam" id="PF02771">
    <property type="entry name" value="Acyl-CoA_dh_N"/>
    <property type="match status" value="1"/>
</dbReference>
<dbReference type="RefSeq" id="WP_276214875.1">
    <property type="nucleotide sequence ID" value="NZ_JARJLR010000246.1"/>
</dbReference>
<dbReference type="GO" id="GO:0050660">
    <property type="term" value="F:flavin adenine dinucleotide binding"/>
    <property type="evidence" value="ECO:0007669"/>
    <property type="project" value="InterPro"/>
</dbReference>
<keyword evidence="3" id="KW-0285">Flavoprotein</keyword>
<accession>A0AAW6P7N2</accession>
<dbReference type="Gene3D" id="2.40.110.10">
    <property type="entry name" value="Butyryl-CoA Dehydrogenase, subunit A, domain 2"/>
    <property type="match status" value="1"/>
</dbReference>
<evidence type="ECO:0000256" key="5">
    <source>
        <dbReference type="ARBA" id="ARBA00023002"/>
    </source>
</evidence>
<dbReference type="Gene3D" id="1.10.540.10">
    <property type="entry name" value="Acyl-CoA dehydrogenase/oxidase, N-terminal domain"/>
    <property type="match status" value="1"/>
</dbReference>
<dbReference type="InterPro" id="IPR037069">
    <property type="entry name" value="AcylCoA_DH/ox_N_sf"/>
</dbReference>
<keyword evidence="5" id="KW-0560">Oxidoreductase</keyword>
<gene>
    <name evidence="8" type="ORF">P3W55_15020</name>
</gene>
<dbReference type="GO" id="GO:0003995">
    <property type="term" value="F:acyl-CoA dehydrogenase activity"/>
    <property type="evidence" value="ECO:0007669"/>
    <property type="project" value="TreeGrafter"/>
</dbReference>
<evidence type="ECO:0000256" key="1">
    <source>
        <dbReference type="ARBA" id="ARBA00001974"/>
    </source>
</evidence>
<comment type="cofactor">
    <cofactor evidence="1">
        <name>FAD</name>
        <dbReference type="ChEBI" id="CHEBI:57692"/>
    </cofactor>
</comment>
<dbReference type="InterPro" id="IPR046373">
    <property type="entry name" value="Acyl-CoA_Oxase/DH_mid-dom_sf"/>
</dbReference>
<organism evidence="8 9">
    <name type="scientific">Pseudomonas citronellolis</name>
    <dbReference type="NCBI Taxonomy" id="53408"/>
    <lineage>
        <taxon>Bacteria</taxon>
        <taxon>Pseudomonadati</taxon>
        <taxon>Pseudomonadota</taxon>
        <taxon>Gammaproteobacteria</taxon>
        <taxon>Pseudomonadales</taxon>
        <taxon>Pseudomonadaceae</taxon>
        <taxon>Pseudomonas</taxon>
    </lineage>
</organism>
<keyword evidence="4" id="KW-0274">FAD</keyword>
<dbReference type="InterPro" id="IPR009100">
    <property type="entry name" value="AcylCoA_DH/oxidase_NM_dom_sf"/>
</dbReference>
<reference evidence="8" key="1">
    <citation type="submission" date="2023-03" db="EMBL/GenBank/DDBJ databases">
        <title>Draft assemblies of triclosan tolerant bacteria isolated from returned activated sludge.</title>
        <authorList>
            <person name="Van Hamelsveld S."/>
        </authorList>
    </citation>
    <scope>NUCLEOTIDE SEQUENCE</scope>
    <source>
        <strain evidence="8">GW210015_S63</strain>
    </source>
</reference>
<evidence type="ECO:0000259" key="7">
    <source>
        <dbReference type="Pfam" id="PF02771"/>
    </source>
</evidence>
<dbReference type="SUPFAM" id="SSF47203">
    <property type="entry name" value="Acyl-CoA dehydrogenase C-terminal domain-like"/>
    <property type="match status" value="1"/>
</dbReference>
<proteinExistence type="inferred from homology"/>
<dbReference type="Gene3D" id="1.20.140.10">
    <property type="entry name" value="Butyryl-CoA Dehydrogenase, subunit A, domain 3"/>
    <property type="match status" value="1"/>
</dbReference>
<evidence type="ECO:0000313" key="8">
    <source>
        <dbReference type="EMBL" id="MDF3843022.1"/>
    </source>
</evidence>
<comment type="similarity">
    <text evidence="2">Belongs to the acyl-CoA dehydrogenase family.</text>
</comment>
<evidence type="ECO:0000256" key="2">
    <source>
        <dbReference type="ARBA" id="ARBA00009347"/>
    </source>
</evidence>
<dbReference type="EMBL" id="JARJLR010000246">
    <property type="protein sequence ID" value="MDF3843022.1"/>
    <property type="molecule type" value="Genomic_DNA"/>
</dbReference>
<evidence type="ECO:0000259" key="6">
    <source>
        <dbReference type="Pfam" id="PF00441"/>
    </source>
</evidence>